<evidence type="ECO:0000313" key="1">
    <source>
        <dbReference type="EMBL" id="EIP87867.1"/>
    </source>
</evidence>
<protein>
    <recommendedName>
        <fullName evidence="3">Porin</fullName>
    </recommendedName>
</protein>
<gene>
    <name evidence="1" type="ORF">A33K_15888</name>
</gene>
<sequence>MLPEKETAIVRSALMIRKMNGRGDGPRSGALSARLSRIGAAVLTLGLTCASAAHGQSLETQAASGKAAPTESVVVNLINLLVKRGVLTQQNANELISEARAEAAQAKAARASGAPVVAGAAVVNPPTQPGDVAVPYVPQVVRDQIRDQVKQEVIAQAKAENWAQPNTFPDWVSRIRLDGDLRVRDEYHFYGSRNANNVTNFAAINQGGGFDINPNTNTTQLPTQNTTQNRNNLLRYRARLGVTATLSDELTAGVQLASGNDNGPVSTTATAGGGFAKKNIWLNKAYFSYRPAAWLNVTAGRFDNPFFRSDLVFSDDLMMDGLAANLHHALPWNPDVTLFGTLGVFPIQYTSENFPSNSTDKAGSDTKWMFGAQFGADWKIDAKNRLKGAVAYYDFQNMRGTLSSPCALYLGATNCSTDNEAPAFMQGGNSLIALRNIVQNPNLAPGMTPQPQLFGLAYNYRLLDLKTQWDTVVADRFKLRLDGEYVRNLAYNENKAFTAASLPVNNYESTSVNATRADYRSGPNGFLAKATIGEPEPRTKGQWNFSVAYKYLQPDAVLDAFNDSDFHLGGTNARGYVIGAAYAVARDAWVSARYLSAKEVYGPPVSIDVLQLELNARF</sequence>
<accession>A0ABN0G6R7</accession>
<evidence type="ECO:0000313" key="2">
    <source>
        <dbReference type="Proteomes" id="UP000004682"/>
    </source>
</evidence>
<dbReference type="SUPFAM" id="SSF56935">
    <property type="entry name" value="Porins"/>
    <property type="match status" value="1"/>
</dbReference>
<organism evidence="1 2">
    <name type="scientific">Burkholderia humptydooensis MSMB43</name>
    <dbReference type="NCBI Taxonomy" id="441157"/>
    <lineage>
        <taxon>Bacteria</taxon>
        <taxon>Pseudomonadati</taxon>
        <taxon>Pseudomonadota</taxon>
        <taxon>Betaproteobacteria</taxon>
        <taxon>Burkholderiales</taxon>
        <taxon>Burkholderiaceae</taxon>
        <taxon>Burkholderia</taxon>
        <taxon>pseudomallei group</taxon>
    </lineage>
</organism>
<name>A0ABN0G6R7_9BURK</name>
<dbReference type="InterPro" id="IPR023614">
    <property type="entry name" value="Porin_dom_sf"/>
</dbReference>
<dbReference type="EMBL" id="JH692063">
    <property type="protein sequence ID" value="EIP87867.1"/>
    <property type="molecule type" value="Genomic_DNA"/>
</dbReference>
<dbReference type="Pfam" id="PF16930">
    <property type="entry name" value="Porin_5"/>
    <property type="match status" value="1"/>
</dbReference>
<dbReference type="InterPro" id="IPR032638">
    <property type="entry name" value="Porin_5"/>
</dbReference>
<reference evidence="2" key="1">
    <citation type="journal article" date="2012" name="J. Bacteriol.">
        <title>Revised Genome Sequence of Burkholderia thailandensis MSMB43 with Improved Annotation.</title>
        <authorList>
            <person name="Zhuo Y."/>
            <person name="Liu L."/>
            <person name="Wang Q."/>
            <person name="Liu X."/>
            <person name="Ren B."/>
            <person name="Liu M."/>
            <person name="Ni P."/>
            <person name="Cheng Y.Q."/>
            <person name="Zhang L."/>
        </authorList>
    </citation>
    <scope>NUCLEOTIDE SEQUENCE [LARGE SCALE GENOMIC DNA]</scope>
    <source>
        <strain evidence="2">MSMB43</strain>
    </source>
</reference>
<evidence type="ECO:0008006" key="3">
    <source>
        <dbReference type="Google" id="ProtNLM"/>
    </source>
</evidence>
<keyword evidence="2" id="KW-1185">Reference proteome</keyword>
<dbReference type="Proteomes" id="UP000004682">
    <property type="component" value="Unassembled WGS sequence"/>
</dbReference>
<proteinExistence type="predicted"/>
<dbReference type="Gene3D" id="2.40.160.10">
    <property type="entry name" value="Porin"/>
    <property type="match status" value="1"/>
</dbReference>